<feature type="chain" id="PRO_5020297261" evidence="5">
    <location>
        <begin position="26"/>
        <end position="211"/>
    </location>
</feature>
<protein>
    <submittedName>
        <fullName evidence="7">Outer membrane protein OmpA-like peptidoglycan-associated protein</fullName>
    </submittedName>
</protein>
<proteinExistence type="predicted"/>
<dbReference type="PANTHER" id="PTHR30329">
    <property type="entry name" value="STATOR ELEMENT OF FLAGELLAR MOTOR COMPLEX"/>
    <property type="match status" value="1"/>
</dbReference>
<dbReference type="SUPFAM" id="SSF103088">
    <property type="entry name" value="OmpA-like"/>
    <property type="match status" value="1"/>
</dbReference>
<dbReference type="CDD" id="cd07185">
    <property type="entry name" value="OmpA_C-like"/>
    <property type="match status" value="1"/>
</dbReference>
<dbReference type="Gene3D" id="3.30.1330.60">
    <property type="entry name" value="OmpA-like domain"/>
    <property type="match status" value="1"/>
</dbReference>
<keyword evidence="8" id="KW-1185">Reference proteome</keyword>
<evidence type="ECO:0000256" key="3">
    <source>
        <dbReference type="ARBA" id="ARBA00023237"/>
    </source>
</evidence>
<dbReference type="RefSeq" id="WP_133502603.1">
    <property type="nucleotide sequence ID" value="NZ_SNXC01000009.1"/>
</dbReference>
<sequence>MSRPSFKYKIATALLLAGFGASVFAESIYNPNIVARLADGDRDGVIDARDQCANTPLGANVNNVGCSAESTKLLSVELNILFDSGKDVVKPRYFSEVKKLADFMRKNSHSSIVIEGHTDDVGSEELNLDLSQRRASAIANVLTDSFMIRRSRVKGVGYGESRPVSSNDTVLGREQNRRVVAEIFARKTANVKRWTIYSVDQNKNTALLSDR</sequence>
<dbReference type="InterPro" id="IPR036737">
    <property type="entry name" value="OmpA-like_sf"/>
</dbReference>
<evidence type="ECO:0000313" key="7">
    <source>
        <dbReference type="EMBL" id="TDO99772.1"/>
    </source>
</evidence>
<dbReference type="PRINTS" id="PR01021">
    <property type="entry name" value="OMPADOMAIN"/>
</dbReference>
<dbReference type="InterPro" id="IPR006690">
    <property type="entry name" value="OMPA-like_CS"/>
</dbReference>
<dbReference type="Proteomes" id="UP000294656">
    <property type="component" value="Unassembled WGS sequence"/>
</dbReference>
<dbReference type="PRINTS" id="PR01023">
    <property type="entry name" value="NAFLGMOTY"/>
</dbReference>
<organism evidence="7 8">
    <name type="scientific">Marinomonas balearica</name>
    <dbReference type="NCBI Taxonomy" id="491947"/>
    <lineage>
        <taxon>Bacteria</taxon>
        <taxon>Pseudomonadati</taxon>
        <taxon>Pseudomonadota</taxon>
        <taxon>Gammaproteobacteria</taxon>
        <taxon>Oceanospirillales</taxon>
        <taxon>Oceanospirillaceae</taxon>
        <taxon>Marinomonas</taxon>
    </lineage>
</organism>
<dbReference type="InterPro" id="IPR006664">
    <property type="entry name" value="OMP_bac"/>
</dbReference>
<keyword evidence="5" id="KW-0732">Signal</keyword>
<keyword evidence="3" id="KW-0998">Cell outer membrane</keyword>
<comment type="subcellular location">
    <subcellularLocation>
        <location evidence="1">Cell outer membrane</location>
    </subcellularLocation>
</comment>
<evidence type="ECO:0000256" key="1">
    <source>
        <dbReference type="ARBA" id="ARBA00004442"/>
    </source>
</evidence>
<dbReference type="EMBL" id="SNXC01000009">
    <property type="protein sequence ID" value="TDO99772.1"/>
    <property type="molecule type" value="Genomic_DNA"/>
</dbReference>
<keyword evidence="2 4" id="KW-0472">Membrane</keyword>
<evidence type="ECO:0000256" key="2">
    <source>
        <dbReference type="ARBA" id="ARBA00023136"/>
    </source>
</evidence>
<gene>
    <name evidence="7" type="ORF">DFP79_0775</name>
</gene>
<dbReference type="PROSITE" id="PS01068">
    <property type="entry name" value="OMPA_1"/>
    <property type="match status" value="1"/>
</dbReference>
<name>A0A4V3CH02_9GAMM</name>
<dbReference type="OrthoDB" id="9782229at2"/>
<dbReference type="InterPro" id="IPR050330">
    <property type="entry name" value="Bact_OuterMem_StrucFunc"/>
</dbReference>
<evidence type="ECO:0000259" key="6">
    <source>
        <dbReference type="PROSITE" id="PS51123"/>
    </source>
</evidence>
<dbReference type="InterPro" id="IPR006665">
    <property type="entry name" value="OmpA-like"/>
</dbReference>
<feature type="domain" description="OmpA-like" evidence="6">
    <location>
        <begin position="69"/>
        <end position="187"/>
    </location>
</feature>
<evidence type="ECO:0000256" key="5">
    <source>
        <dbReference type="SAM" id="SignalP"/>
    </source>
</evidence>
<dbReference type="AlphaFoldDB" id="A0A4V3CH02"/>
<dbReference type="GO" id="GO:0009279">
    <property type="term" value="C:cell outer membrane"/>
    <property type="evidence" value="ECO:0007669"/>
    <property type="project" value="UniProtKB-SubCell"/>
</dbReference>
<accession>A0A4V3CH02</accession>
<dbReference type="PANTHER" id="PTHR30329:SF21">
    <property type="entry name" value="LIPOPROTEIN YIAD-RELATED"/>
    <property type="match status" value="1"/>
</dbReference>
<dbReference type="Pfam" id="PF00691">
    <property type="entry name" value="OmpA"/>
    <property type="match status" value="1"/>
</dbReference>
<evidence type="ECO:0000256" key="4">
    <source>
        <dbReference type="PROSITE-ProRule" id="PRU00473"/>
    </source>
</evidence>
<reference evidence="7 8" key="1">
    <citation type="submission" date="2019-03" db="EMBL/GenBank/DDBJ databases">
        <title>Genomic Encyclopedia of Type Strains, Phase III (KMG-III): the genomes of soil and plant-associated and newly described type strains.</title>
        <authorList>
            <person name="Whitman W."/>
        </authorList>
    </citation>
    <scope>NUCLEOTIDE SEQUENCE [LARGE SCALE GENOMIC DNA]</scope>
    <source>
        <strain evidence="7 8">CECT 7378</strain>
    </source>
</reference>
<feature type="signal peptide" evidence="5">
    <location>
        <begin position="1"/>
        <end position="25"/>
    </location>
</feature>
<evidence type="ECO:0000313" key="8">
    <source>
        <dbReference type="Proteomes" id="UP000294656"/>
    </source>
</evidence>
<dbReference type="PROSITE" id="PS51123">
    <property type="entry name" value="OMPA_2"/>
    <property type="match status" value="1"/>
</dbReference>
<comment type="caution">
    <text evidence="7">The sequence shown here is derived from an EMBL/GenBank/DDBJ whole genome shotgun (WGS) entry which is preliminary data.</text>
</comment>